<dbReference type="Proteomes" id="UP000265520">
    <property type="component" value="Unassembled WGS sequence"/>
</dbReference>
<evidence type="ECO:0000313" key="1">
    <source>
        <dbReference type="EMBL" id="MCI71235.1"/>
    </source>
</evidence>
<feature type="non-terminal residue" evidence="1">
    <location>
        <position position="1"/>
    </location>
</feature>
<dbReference type="AlphaFoldDB" id="A0A392UHN4"/>
<dbReference type="EMBL" id="LXQA010792397">
    <property type="protein sequence ID" value="MCI71235.1"/>
    <property type="molecule type" value="Genomic_DNA"/>
</dbReference>
<evidence type="ECO:0000313" key="2">
    <source>
        <dbReference type="Proteomes" id="UP000265520"/>
    </source>
</evidence>
<sequence length="71" mass="7890">SPEQEPPKSLLLSIGVMTLGSSSFAEEDFIVAFVMRGRIQNLLATIRDIVTRTHHICEDMLANVFTPFAKV</sequence>
<keyword evidence="2" id="KW-1185">Reference proteome</keyword>
<organism evidence="1 2">
    <name type="scientific">Trifolium medium</name>
    <dbReference type="NCBI Taxonomy" id="97028"/>
    <lineage>
        <taxon>Eukaryota</taxon>
        <taxon>Viridiplantae</taxon>
        <taxon>Streptophyta</taxon>
        <taxon>Embryophyta</taxon>
        <taxon>Tracheophyta</taxon>
        <taxon>Spermatophyta</taxon>
        <taxon>Magnoliopsida</taxon>
        <taxon>eudicotyledons</taxon>
        <taxon>Gunneridae</taxon>
        <taxon>Pentapetalae</taxon>
        <taxon>rosids</taxon>
        <taxon>fabids</taxon>
        <taxon>Fabales</taxon>
        <taxon>Fabaceae</taxon>
        <taxon>Papilionoideae</taxon>
        <taxon>50 kb inversion clade</taxon>
        <taxon>NPAAA clade</taxon>
        <taxon>Hologalegina</taxon>
        <taxon>IRL clade</taxon>
        <taxon>Trifolieae</taxon>
        <taxon>Trifolium</taxon>
    </lineage>
</organism>
<name>A0A392UHN4_9FABA</name>
<accession>A0A392UHN4</accession>
<comment type="caution">
    <text evidence="1">The sequence shown here is derived from an EMBL/GenBank/DDBJ whole genome shotgun (WGS) entry which is preliminary data.</text>
</comment>
<protein>
    <submittedName>
        <fullName evidence="1">Uncharacterized protein</fullName>
    </submittedName>
</protein>
<proteinExistence type="predicted"/>
<reference evidence="1 2" key="1">
    <citation type="journal article" date="2018" name="Front. Plant Sci.">
        <title>Red Clover (Trifolium pratense) and Zigzag Clover (T. medium) - A Picture of Genomic Similarities and Differences.</title>
        <authorList>
            <person name="Dluhosova J."/>
            <person name="Istvanek J."/>
            <person name="Nedelnik J."/>
            <person name="Repkova J."/>
        </authorList>
    </citation>
    <scope>NUCLEOTIDE SEQUENCE [LARGE SCALE GENOMIC DNA]</scope>
    <source>
        <strain evidence="2">cv. 10/8</strain>
        <tissue evidence="1">Leaf</tissue>
    </source>
</reference>